<dbReference type="Pfam" id="PF13644">
    <property type="entry name" value="DKNYY"/>
    <property type="match status" value="1"/>
</dbReference>
<evidence type="ECO:0000313" key="1">
    <source>
        <dbReference type="EMBL" id="MCW1247026.1"/>
    </source>
</evidence>
<sequence>MHQTHEDRHFWLVSQDGTHFRTAPSAQAELTASQQDDLSRYAVDRTSVYYNTKKIEGADLETFEVFFPDGVLPHGNEYSFARDSRHLFVDGWSLPLFDPTEVTWLELPCMDDKSSMCRNRSIRAPILGRVVDDLLVLGKGTRPTLFKDLLKSDVTCSLDRVTVYCIIDRQRYLIDFEGVEPARLVLQDGQEITRDTSS</sequence>
<reference evidence="1" key="1">
    <citation type="submission" date="2022-07" db="EMBL/GenBank/DDBJ databases">
        <title>Pseudomonas agronomica sp. nov.: a novel bacterium with biotechnological application in the synthesis of biofertilizers from valorized agricultural residues.</title>
        <authorList>
            <person name="Robas M."/>
            <person name="Fernandez V.M."/>
            <person name="Luna L."/>
            <person name="Provanza A."/>
            <person name="Jimenez P.A."/>
        </authorList>
    </citation>
    <scope>NUCLEOTIDE SEQUENCE</scope>
    <source>
        <strain evidence="1">SAICEU22T</strain>
    </source>
</reference>
<dbReference type="InterPro" id="IPR027375">
    <property type="entry name" value="DKNYY"/>
</dbReference>
<name>A0ABT3FD74_9PSED</name>
<dbReference type="Proteomes" id="UP001061999">
    <property type="component" value="Unassembled WGS sequence"/>
</dbReference>
<dbReference type="EMBL" id="JAOSHO010000406">
    <property type="protein sequence ID" value="MCW1247026.1"/>
    <property type="molecule type" value="Genomic_DNA"/>
</dbReference>
<dbReference type="RefSeq" id="WP_264430637.1">
    <property type="nucleotide sequence ID" value="NZ_JAOSHO010000406.1"/>
</dbReference>
<protein>
    <submittedName>
        <fullName evidence="1">DKNYY domain-containing protein</fullName>
    </submittedName>
</protein>
<gene>
    <name evidence="1" type="ORF">OC610_21600</name>
</gene>
<keyword evidence="2" id="KW-1185">Reference proteome</keyword>
<accession>A0ABT3FD74</accession>
<evidence type="ECO:0000313" key="2">
    <source>
        <dbReference type="Proteomes" id="UP001061999"/>
    </source>
</evidence>
<proteinExistence type="predicted"/>
<comment type="caution">
    <text evidence="1">The sequence shown here is derived from an EMBL/GenBank/DDBJ whole genome shotgun (WGS) entry which is preliminary data.</text>
</comment>
<organism evidence="1 2">
    <name type="scientific">Pseudomonas agronomica</name>
    <dbReference type="NCBI Taxonomy" id="2979328"/>
    <lineage>
        <taxon>Bacteria</taxon>
        <taxon>Pseudomonadati</taxon>
        <taxon>Pseudomonadota</taxon>
        <taxon>Gammaproteobacteria</taxon>
        <taxon>Pseudomonadales</taxon>
        <taxon>Pseudomonadaceae</taxon>
        <taxon>Pseudomonas</taxon>
    </lineage>
</organism>